<reference evidence="2 3" key="1">
    <citation type="journal article" date="2018" name="IMA Fungus">
        <title>IMA Genome-F 10: Nine draft genome sequences of Claviceps purpurea s.lat., including C. arundinis, C. humidiphila, and C. cf. spartinae, pseudomolecules for the pitch canker pathogen Fusarium circinatum, draft genome of Davidsoniella eucalypti, Grosmannia galeiformis, Quambalaria eucalypti, and Teratosphaeria destructans.</title>
        <authorList>
            <person name="Wingfield B.D."/>
            <person name="Liu M."/>
            <person name="Nguyen H.D."/>
            <person name="Lane F.A."/>
            <person name="Morgan S.W."/>
            <person name="De Vos L."/>
            <person name="Wilken P.M."/>
            <person name="Duong T.A."/>
            <person name="Aylward J."/>
            <person name="Coetzee M.P."/>
            <person name="Dadej K."/>
            <person name="De Beer Z.W."/>
            <person name="Findlay W."/>
            <person name="Havenga M."/>
            <person name="Kolarik M."/>
            <person name="Menzies J.G."/>
            <person name="Naidoo K."/>
            <person name="Pochopski O."/>
            <person name="Shoukouhi P."/>
            <person name="Santana Q.C."/>
            <person name="Seifert K.A."/>
            <person name="Soal N."/>
            <person name="Steenkamp E.T."/>
            <person name="Tatham C.T."/>
            <person name="van der Nest M.A."/>
            <person name="Wingfield M.J."/>
        </authorList>
    </citation>
    <scope>NUCLEOTIDE SEQUENCE [LARGE SCALE GENOMIC DNA]</scope>
    <source>
        <strain evidence="2">CMW44962</strain>
    </source>
</reference>
<protein>
    <submittedName>
        <fullName evidence="2">Calcineurin-like phosphoesterase</fullName>
    </submittedName>
</protein>
<dbReference type="Pfam" id="PF00149">
    <property type="entry name" value="Metallophos"/>
    <property type="match status" value="1"/>
</dbReference>
<dbReference type="GO" id="GO:0016787">
    <property type="term" value="F:hydrolase activity"/>
    <property type="evidence" value="ECO:0007669"/>
    <property type="project" value="InterPro"/>
</dbReference>
<dbReference type="Proteomes" id="UP001138500">
    <property type="component" value="Unassembled WGS sequence"/>
</dbReference>
<gene>
    <name evidence="2" type="ORF">Tdes44962_MAKER02384</name>
</gene>
<dbReference type="InterPro" id="IPR004843">
    <property type="entry name" value="Calcineurin-like_PHP"/>
</dbReference>
<dbReference type="PANTHER" id="PTHR37844:SF2">
    <property type="entry name" value="SER_THR PROTEIN PHOSPHATASE SUPERFAMILY (AFU_ORTHOLOGUE AFUA_1G14840)"/>
    <property type="match status" value="1"/>
</dbReference>
<dbReference type="InterPro" id="IPR029052">
    <property type="entry name" value="Metallo-depent_PP-like"/>
</dbReference>
<comment type="caution">
    <text evidence="2">The sequence shown here is derived from an EMBL/GenBank/DDBJ whole genome shotgun (WGS) entry which is preliminary data.</text>
</comment>
<organism evidence="2 3">
    <name type="scientific">Teratosphaeria destructans</name>
    <dbReference type="NCBI Taxonomy" id="418781"/>
    <lineage>
        <taxon>Eukaryota</taxon>
        <taxon>Fungi</taxon>
        <taxon>Dikarya</taxon>
        <taxon>Ascomycota</taxon>
        <taxon>Pezizomycotina</taxon>
        <taxon>Dothideomycetes</taxon>
        <taxon>Dothideomycetidae</taxon>
        <taxon>Mycosphaerellales</taxon>
        <taxon>Teratosphaeriaceae</taxon>
        <taxon>Teratosphaeria</taxon>
    </lineage>
</organism>
<feature type="domain" description="Calcineurin-like phosphoesterase" evidence="1">
    <location>
        <begin position="11"/>
        <end position="224"/>
    </location>
</feature>
<evidence type="ECO:0000259" key="1">
    <source>
        <dbReference type="Pfam" id="PF00149"/>
    </source>
</evidence>
<accession>A0A9W7STF8</accession>
<dbReference type="SUPFAM" id="SSF56300">
    <property type="entry name" value="Metallo-dependent phosphatases"/>
    <property type="match status" value="1"/>
</dbReference>
<dbReference type="OrthoDB" id="550558at2759"/>
<dbReference type="EMBL" id="RIBY02001556">
    <property type="protein sequence ID" value="KAH9828466.1"/>
    <property type="molecule type" value="Genomic_DNA"/>
</dbReference>
<keyword evidence="3" id="KW-1185">Reference proteome</keyword>
<name>A0A9W7STF8_9PEZI</name>
<reference evidence="2 3" key="2">
    <citation type="journal article" date="2021" name="Curr. Genet.">
        <title>Genetic response to nitrogen starvation in the aggressive Eucalyptus foliar pathogen Teratosphaeria destructans.</title>
        <authorList>
            <person name="Havenga M."/>
            <person name="Wingfield B.D."/>
            <person name="Wingfield M.J."/>
            <person name="Dreyer L.L."/>
            <person name="Roets F."/>
            <person name="Aylward J."/>
        </authorList>
    </citation>
    <scope>NUCLEOTIDE SEQUENCE [LARGE SCALE GENOMIC DNA]</scope>
    <source>
        <strain evidence="2">CMW44962</strain>
    </source>
</reference>
<dbReference type="Gene3D" id="3.60.21.10">
    <property type="match status" value="1"/>
</dbReference>
<evidence type="ECO:0000313" key="2">
    <source>
        <dbReference type="EMBL" id="KAH9828466.1"/>
    </source>
</evidence>
<dbReference type="AlphaFoldDB" id="A0A9W7STF8"/>
<dbReference type="PANTHER" id="PTHR37844">
    <property type="entry name" value="SER/THR PROTEIN PHOSPHATASE SUPERFAMILY (AFU_ORTHOLOGUE AFUA_1G14840)"/>
    <property type="match status" value="1"/>
</dbReference>
<sequence length="452" mass="51905">MGQPAKVTIQFMSDLHQERHGYSFTTLRRAPILILGGDIGRFIDYDHYRSLLSRFCAQFELVVLVAGNHEFYGSTRAQGLDAAQRLVEEPSIGGKLRFLNRDRIDLGSNITILGCTLHSHIAHRHKRLTNDFSRILGWSVEEHNEEHKKDLQWLQTSLNKLRQEEAHRRVIVVTHYAPMFKRVSHPLNELNDVSQCFSSTALEDLRRSSALTTTSHWVFGHTHWNVRLKVGKVHVVSNQMHNDHENLTWWQRKSKYAQQLLLRSGVWSVVTGDIALIRYGVDLAVHDIELCVYHDKRELAATLLGAQDTVYKRLPDLQDPDFYHPYKKNATRFQVCDSKAGLELYILTDQALSLDLTDQTVDSTAYDGLAVSVRYPTYKALLQGWLNSACAAMEIEDFNSGVVYMMQAERLVDSQNVDEAWLKEHLSKPDHYLQASILLRGKRRRTLGSSWT</sequence>
<proteinExistence type="predicted"/>
<evidence type="ECO:0000313" key="3">
    <source>
        <dbReference type="Proteomes" id="UP001138500"/>
    </source>
</evidence>